<sequence>MCQKWFLLLLVACCPSPSNAGIIDTVTGWFNGGGDGQPTPGSPPPEEDGVRNIHTYSPMTANTAYVLRYALAPGAGNFSDKVVDFAAGEAQLFSPVDGDLVIVFSAGDGLNTSSVMKEIPFLRPFVYTAAGPASLVDAYSQLLSVKGAASGDGPLADAVDEVTGGDAQQLRLVTCTGADAGGMQLAVLCGPWAALRYPRANVDVVTFGAAAWPSALNAPFAWAWQQLVTLHYLWPFELSAVQPNTSIDDAVLAMAAAVNPLITPDAVAQSIRVPNLPEFVPEQYADWAPEDPLAGLAPDSTLPPEYQLPEGDECPVILCKTREALSLSCLGFGKGVASGEDVLVDLPHITLTDPNTSGDAVVAWNESDATLYLLFKYTEERQDWLINAQVFQSEDFTTLIQPFTQATEGDRLSELVPNVEVHSGFLKQFQSLALNPVEGGGESCMDLVPNTELLRAVCNLTQGAEPLRIVSSGFSLGGALSELAGVWASQMWPTADILVANQGAPIVGDENFVILAQATFGRAYKYVYRLDEVPSIPPLPDYMQTHSGIWIMNGSVILQDRPDLDIFETNWNDHTCDTYIIPETQEEIIGYVPQVFNATRVSVPAWVYTAQPAKQ</sequence>
<dbReference type="Proteomes" id="UP001055712">
    <property type="component" value="Unassembled WGS sequence"/>
</dbReference>
<gene>
    <name evidence="3" type="ORF">D9Q98_006591</name>
</gene>
<dbReference type="InterPro" id="IPR051218">
    <property type="entry name" value="Sec_MonoDiacylglyc_Lipase"/>
</dbReference>
<dbReference type="OrthoDB" id="513403at2759"/>
<organism evidence="3 4">
    <name type="scientific">Chlorella vulgaris</name>
    <name type="common">Green alga</name>
    <dbReference type="NCBI Taxonomy" id="3077"/>
    <lineage>
        <taxon>Eukaryota</taxon>
        <taxon>Viridiplantae</taxon>
        <taxon>Chlorophyta</taxon>
        <taxon>core chlorophytes</taxon>
        <taxon>Trebouxiophyceae</taxon>
        <taxon>Chlorellales</taxon>
        <taxon>Chlorellaceae</taxon>
        <taxon>Chlorella clade</taxon>
        <taxon>Chlorella</taxon>
    </lineage>
</organism>
<feature type="signal peptide" evidence="1">
    <location>
        <begin position="1"/>
        <end position="20"/>
    </location>
</feature>
<evidence type="ECO:0000259" key="2">
    <source>
        <dbReference type="Pfam" id="PF01764"/>
    </source>
</evidence>
<dbReference type="Gene3D" id="3.40.50.1820">
    <property type="entry name" value="alpha/beta hydrolase"/>
    <property type="match status" value="1"/>
</dbReference>
<proteinExistence type="predicted"/>
<dbReference type="InterPro" id="IPR002921">
    <property type="entry name" value="Fungal_lipase-type"/>
</dbReference>
<reference evidence="3" key="2">
    <citation type="submission" date="2020-11" db="EMBL/GenBank/DDBJ databases">
        <authorList>
            <person name="Cecchin M."/>
            <person name="Marcolungo L."/>
            <person name="Rossato M."/>
            <person name="Girolomoni L."/>
            <person name="Cosentino E."/>
            <person name="Cuine S."/>
            <person name="Li-Beisson Y."/>
            <person name="Delledonne M."/>
            <person name="Ballottari M."/>
        </authorList>
    </citation>
    <scope>NUCLEOTIDE SEQUENCE</scope>
    <source>
        <strain evidence="3">211/11P</strain>
        <tissue evidence="3">Whole cell</tissue>
    </source>
</reference>
<evidence type="ECO:0000256" key="1">
    <source>
        <dbReference type="SAM" id="SignalP"/>
    </source>
</evidence>
<protein>
    <recommendedName>
        <fullName evidence="2">Fungal lipase-type domain-containing protein</fullName>
    </recommendedName>
</protein>
<dbReference type="EMBL" id="SIDB01000009">
    <property type="protein sequence ID" value="KAI3428211.1"/>
    <property type="molecule type" value="Genomic_DNA"/>
</dbReference>
<dbReference type="AlphaFoldDB" id="A0A9D4TKI3"/>
<keyword evidence="1" id="KW-0732">Signal</keyword>
<name>A0A9D4TKI3_CHLVU</name>
<accession>A0A9D4TKI3</accession>
<dbReference type="Pfam" id="PF01764">
    <property type="entry name" value="Lipase_3"/>
    <property type="match status" value="1"/>
</dbReference>
<dbReference type="InterPro" id="IPR029058">
    <property type="entry name" value="AB_hydrolase_fold"/>
</dbReference>
<dbReference type="PANTHER" id="PTHR45856">
    <property type="entry name" value="ALPHA/BETA-HYDROLASES SUPERFAMILY PROTEIN"/>
    <property type="match status" value="1"/>
</dbReference>
<dbReference type="PANTHER" id="PTHR45856:SF24">
    <property type="entry name" value="FUNGAL LIPASE-LIKE DOMAIN-CONTAINING PROTEIN"/>
    <property type="match status" value="1"/>
</dbReference>
<dbReference type="SUPFAM" id="SSF53474">
    <property type="entry name" value="alpha/beta-Hydrolases"/>
    <property type="match status" value="1"/>
</dbReference>
<dbReference type="GO" id="GO:0006629">
    <property type="term" value="P:lipid metabolic process"/>
    <property type="evidence" value="ECO:0007669"/>
    <property type="project" value="InterPro"/>
</dbReference>
<keyword evidence="4" id="KW-1185">Reference proteome</keyword>
<reference evidence="3" key="1">
    <citation type="journal article" date="2019" name="Plant J.">
        <title>Chlorella vulgaris genome assembly and annotation reveals the molecular basis for metabolic acclimation to high light conditions.</title>
        <authorList>
            <person name="Cecchin M."/>
            <person name="Marcolungo L."/>
            <person name="Rossato M."/>
            <person name="Girolomoni L."/>
            <person name="Cosentino E."/>
            <person name="Cuine S."/>
            <person name="Li-Beisson Y."/>
            <person name="Delledonne M."/>
            <person name="Ballottari M."/>
        </authorList>
    </citation>
    <scope>NUCLEOTIDE SEQUENCE</scope>
    <source>
        <strain evidence="3">211/11P</strain>
    </source>
</reference>
<dbReference type="CDD" id="cd00519">
    <property type="entry name" value="Lipase_3"/>
    <property type="match status" value="1"/>
</dbReference>
<comment type="caution">
    <text evidence="3">The sequence shown here is derived from an EMBL/GenBank/DDBJ whole genome shotgun (WGS) entry which is preliminary data.</text>
</comment>
<evidence type="ECO:0000313" key="4">
    <source>
        <dbReference type="Proteomes" id="UP001055712"/>
    </source>
</evidence>
<feature type="domain" description="Fungal lipase-type" evidence="2">
    <location>
        <begin position="378"/>
        <end position="538"/>
    </location>
</feature>
<evidence type="ECO:0000313" key="3">
    <source>
        <dbReference type="EMBL" id="KAI3428211.1"/>
    </source>
</evidence>
<feature type="chain" id="PRO_5039446419" description="Fungal lipase-type domain-containing protein" evidence="1">
    <location>
        <begin position="21"/>
        <end position="615"/>
    </location>
</feature>